<name>A0ACC3DAC9_9PEZI</name>
<proteinExistence type="predicted"/>
<dbReference type="Proteomes" id="UP001186974">
    <property type="component" value="Unassembled WGS sequence"/>
</dbReference>
<sequence>MCTPTSYFWDNTIPGGRCMSSTAIWFTNASLNIATDITILILPMPVLERLQLPKRQKYALIGVFALGGLYVIIQEFDHSQLLTSCYSVCIISILRLSSLHVIATSTDPTYDNAPIAYWTSIESNVAIICACLPSLRGFLTTFFKGLLGSGSNADGNSGKTRHGTHRPISFVEAVKRKATGREDSHHVEGDEGAYVELRGMGEGGGGLGASAGGLTTYSIMEERLVVEGKV</sequence>
<accession>A0ACC3DAC9</accession>
<protein>
    <submittedName>
        <fullName evidence="1">Uncharacterized protein</fullName>
    </submittedName>
</protein>
<organism evidence="1 2">
    <name type="scientific">Coniosporium uncinatum</name>
    <dbReference type="NCBI Taxonomy" id="93489"/>
    <lineage>
        <taxon>Eukaryota</taxon>
        <taxon>Fungi</taxon>
        <taxon>Dikarya</taxon>
        <taxon>Ascomycota</taxon>
        <taxon>Pezizomycotina</taxon>
        <taxon>Dothideomycetes</taxon>
        <taxon>Dothideomycetes incertae sedis</taxon>
        <taxon>Coniosporium</taxon>
    </lineage>
</organism>
<evidence type="ECO:0000313" key="2">
    <source>
        <dbReference type="Proteomes" id="UP001186974"/>
    </source>
</evidence>
<keyword evidence="2" id="KW-1185">Reference proteome</keyword>
<reference evidence="1" key="1">
    <citation type="submission" date="2024-09" db="EMBL/GenBank/DDBJ databases">
        <title>Black Yeasts Isolated from many extreme environments.</title>
        <authorList>
            <person name="Coleine C."/>
            <person name="Stajich J.E."/>
            <person name="Selbmann L."/>
        </authorList>
    </citation>
    <scope>NUCLEOTIDE SEQUENCE</scope>
    <source>
        <strain evidence="1">CCFEE 5737</strain>
    </source>
</reference>
<dbReference type="EMBL" id="JAWDJW010006529">
    <property type="protein sequence ID" value="KAK3064381.1"/>
    <property type="molecule type" value="Genomic_DNA"/>
</dbReference>
<gene>
    <name evidence="1" type="ORF">LTS18_007689</name>
</gene>
<evidence type="ECO:0000313" key="1">
    <source>
        <dbReference type="EMBL" id="KAK3064381.1"/>
    </source>
</evidence>
<comment type="caution">
    <text evidence="1">The sequence shown here is derived from an EMBL/GenBank/DDBJ whole genome shotgun (WGS) entry which is preliminary data.</text>
</comment>